<keyword evidence="1" id="KW-0315">Glutamine amidotransferase</keyword>
<dbReference type="InterPro" id="IPR005801">
    <property type="entry name" value="ADC_synthase"/>
</dbReference>
<keyword evidence="2" id="KW-0028">Amino-acid biosynthesis</keyword>
<gene>
    <name evidence="6" type="ORF">GCM10010276_75700</name>
</gene>
<evidence type="ECO:0000259" key="5">
    <source>
        <dbReference type="Pfam" id="PF00425"/>
    </source>
</evidence>
<dbReference type="Pfam" id="PF00117">
    <property type="entry name" value="GATase"/>
    <property type="match status" value="1"/>
</dbReference>
<reference evidence="6 7" key="1">
    <citation type="journal article" date="2019" name="Int. J. Syst. Evol. Microbiol.">
        <title>The Global Catalogue of Microorganisms (GCM) 10K type strain sequencing project: providing services to taxonomists for standard genome sequencing and annotation.</title>
        <authorList>
            <consortium name="The Broad Institute Genomics Platform"/>
            <consortium name="The Broad Institute Genome Sequencing Center for Infectious Disease"/>
            <person name="Wu L."/>
            <person name="Ma J."/>
        </authorList>
    </citation>
    <scope>NUCLEOTIDE SEQUENCE [LARGE SCALE GENOMIC DNA]</scope>
    <source>
        <strain evidence="6 7">JCM 4395</strain>
    </source>
</reference>
<dbReference type="EC" id="4.1.3.27" evidence="2"/>
<dbReference type="NCBIfam" id="TIGR01815">
    <property type="entry name" value="TrpE-clade3"/>
    <property type="match status" value="1"/>
</dbReference>
<dbReference type="PROSITE" id="PS51273">
    <property type="entry name" value="GATASE_TYPE_1"/>
    <property type="match status" value="1"/>
</dbReference>
<evidence type="ECO:0000256" key="3">
    <source>
        <dbReference type="SAM" id="MobiDB-lite"/>
    </source>
</evidence>
<dbReference type="EMBL" id="BAAASG010000023">
    <property type="protein sequence ID" value="GAA2515792.1"/>
    <property type="molecule type" value="Genomic_DNA"/>
</dbReference>
<evidence type="ECO:0000313" key="6">
    <source>
        <dbReference type="EMBL" id="GAA2515792.1"/>
    </source>
</evidence>
<dbReference type="InterPro" id="IPR015890">
    <property type="entry name" value="Chorismate_C"/>
</dbReference>
<evidence type="ECO:0000256" key="2">
    <source>
        <dbReference type="PIRNR" id="PIRNR036934"/>
    </source>
</evidence>
<feature type="domain" description="Glutamine amidotransferase" evidence="4">
    <location>
        <begin position="554"/>
        <end position="729"/>
    </location>
</feature>
<proteinExistence type="predicted"/>
<dbReference type="InterPro" id="IPR010112">
    <property type="entry name" value="TrpE-G_bact"/>
</dbReference>
<feature type="domain" description="Chorismate-utilising enzyme C-terminal" evidence="5">
    <location>
        <begin position="250"/>
        <end position="503"/>
    </location>
</feature>
<keyword evidence="2" id="KW-0822">Tryptophan biosynthesis</keyword>
<dbReference type="InterPro" id="IPR019999">
    <property type="entry name" value="Anth_synth_I-like"/>
</dbReference>
<dbReference type="InterPro" id="IPR017926">
    <property type="entry name" value="GATASE"/>
</dbReference>
<dbReference type="SUPFAM" id="SSF56322">
    <property type="entry name" value="ADC synthase"/>
    <property type="match status" value="1"/>
</dbReference>
<evidence type="ECO:0000259" key="4">
    <source>
        <dbReference type="Pfam" id="PF00117"/>
    </source>
</evidence>
<sequence>MMTATTHRWTTPIGLEVTRLTEPLDPQRAEAELARMEDALDTRRGLLLSGRCDQPGRYHPHDLGHVDPPVEVTADQDGVRLRALNTRGSVLLPALAAALAPHGARWDKAAGTVTTTLGAVDVAQPAGPVAEEERTRLPSVFTVLRALVAALAGPHDELWGLYGAFGYDLALSFDPVPLHQDRDPRDRTLVLHLPDRILRIDRQRGTATLHSYEFSYAGLRTAGLDRATPDAPCGPPAEPATRRDHAPGVYAQLVRRAKERFRTGDLFEVVPGQSFHRRATAPPSQVFRRLRERNPAPYGLLMNLADGEHLVGASPEMFVRVDPRARTVESCPISGTIARGRDALEDAEQIRTLLASAKEESELTMCTDVDRNDKARVCVPGSIEVLARRQIELYSRLIHTVDHVRGRLRADRDALDAFLTHMWAVTVTGAPKRAAIAFVEEHERSPRRWYGGAVGRIGFDGSLETALTLRTVQFRDGVATVRAGATLLFDSDPQAEEDETELKASALLDAVENPSGPARARDASAGRPGRGAVPGSARPWGVADPDTGPPRRVLLVDHQDSFVHTLADYVRQTGAEVVTYRAGFPAELLDAERPDLLLLSPGPGRPADFGMSGVLDGAVLRGIPVFGVCLGLQGIVEYFGGTLGTLPRPVHGKPSPVEVVGDGGTVFRDLPARFRAGRYHSLYADTRTLPAELMVTARTSDGTVMGVEHRVLPIAAVQFHPESIMTSAERAGRALIANAVTGLGRSVPAAATSGSLR</sequence>
<comment type="pathway">
    <text evidence="2">Amino-acid biosynthesis; L-tryptophan biosynthesis; L-tryptophan from chorismate: step 1/5.</text>
</comment>
<dbReference type="PANTHER" id="PTHR11236">
    <property type="entry name" value="AMINOBENZOATE/ANTHRANILATE SYNTHASE"/>
    <property type="match status" value="1"/>
</dbReference>
<dbReference type="PIRSF" id="PIRSF036934">
    <property type="entry name" value="TrpE-G"/>
    <property type="match status" value="1"/>
</dbReference>
<keyword evidence="2" id="KW-0456">Lyase</keyword>
<dbReference type="CDD" id="cd01743">
    <property type="entry name" value="GATase1_Anthranilate_Synthase"/>
    <property type="match status" value="1"/>
</dbReference>
<keyword evidence="2" id="KW-0057">Aromatic amino acid biosynthesis</keyword>
<evidence type="ECO:0000256" key="1">
    <source>
        <dbReference type="ARBA" id="ARBA00022962"/>
    </source>
</evidence>
<dbReference type="PANTHER" id="PTHR11236:SF9">
    <property type="entry name" value="ANTHRANILATE SYNTHASE COMPONENT 1"/>
    <property type="match status" value="1"/>
</dbReference>
<dbReference type="Gene3D" id="3.60.120.10">
    <property type="entry name" value="Anthranilate synthase"/>
    <property type="match status" value="1"/>
</dbReference>
<dbReference type="InterPro" id="IPR029062">
    <property type="entry name" value="Class_I_gatase-like"/>
</dbReference>
<keyword evidence="7" id="KW-1185">Reference proteome</keyword>
<name>A0ABN3N7C0_STRLO</name>
<comment type="catalytic activity">
    <reaction evidence="2">
        <text>chorismate + L-glutamine = anthranilate + pyruvate + L-glutamate + H(+)</text>
        <dbReference type="Rhea" id="RHEA:21732"/>
        <dbReference type="ChEBI" id="CHEBI:15361"/>
        <dbReference type="ChEBI" id="CHEBI:15378"/>
        <dbReference type="ChEBI" id="CHEBI:16567"/>
        <dbReference type="ChEBI" id="CHEBI:29748"/>
        <dbReference type="ChEBI" id="CHEBI:29985"/>
        <dbReference type="ChEBI" id="CHEBI:58359"/>
        <dbReference type="EC" id="4.1.3.27"/>
    </reaction>
</comment>
<organism evidence="6 7">
    <name type="scientific">Streptomyces longisporus</name>
    <dbReference type="NCBI Taxonomy" id="1948"/>
    <lineage>
        <taxon>Bacteria</taxon>
        <taxon>Bacillati</taxon>
        <taxon>Actinomycetota</taxon>
        <taxon>Actinomycetes</taxon>
        <taxon>Kitasatosporales</taxon>
        <taxon>Streptomycetaceae</taxon>
        <taxon>Streptomyces</taxon>
    </lineage>
</organism>
<protein>
    <recommendedName>
        <fullName evidence="2">Anthranilate synthase</fullName>
        <ecNumber evidence="2">4.1.3.27</ecNumber>
    </recommendedName>
</protein>
<dbReference type="Gene3D" id="3.40.50.880">
    <property type="match status" value="1"/>
</dbReference>
<dbReference type="NCBIfam" id="NF010081">
    <property type="entry name" value="PRK13566.1"/>
    <property type="match status" value="1"/>
</dbReference>
<dbReference type="Pfam" id="PF00425">
    <property type="entry name" value="Chorismate_bind"/>
    <property type="match status" value="1"/>
</dbReference>
<dbReference type="SUPFAM" id="SSF52317">
    <property type="entry name" value="Class I glutamine amidotransferase-like"/>
    <property type="match status" value="1"/>
</dbReference>
<accession>A0ABN3N7C0</accession>
<comment type="caution">
    <text evidence="6">The sequence shown here is derived from an EMBL/GenBank/DDBJ whole genome shotgun (WGS) entry which is preliminary data.</text>
</comment>
<dbReference type="Proteomes" id="UP001501777">
    <property type="component" value="Unassembled WGS sequence"/>
</dbReference>
<evidence type="ECO:0000313" key="7">
    <source>
        <dbReference type="Proteomes" id="UP001501777"/>
    </source>
</evidence>
<dbReference type="PRINTS" id="PR00096">
    <property type="entry name" value="GATASE"/>
</dbReference>
<dbReference type="InterPro" id="IPR006221">
    <property type="entry name" value="TrpG/PapA_dom"/>
</dbReference>
<dbReference type="PRINTS" id="PR00097">
    <property type="entry name" value="ANTSNTHASEII"/>
</dbReference>
<feature type="region of interest" description="Disordered" evidence="3">
    <location>
        <begin position="512"/>
        <end position="544"/>
    </location>
</feature>